<reference evidence="4" key="3">
    <citation type="submission" date="2016-03" db="UniProtKB">
        <authorList>
            <consortium name="EnsemblProtists"/>
        </authorList>
    </citation>
    <scope>IDENTIFICATION</scope>
</reference>
<dbReference type="InterPro" id="IPR006683">
    <property type="entry name" value="Thioestr_dom"/>
</dbReference>
<name>L1IHR4_GUITC</name>
<dbReference type="HOGENOM" id="CLU_052115_0_0_1"/>
<dbReference type="SUPFAM" id="SSF54637">
    <property type="entry name" value="Thioesterase/thiol ester dehydrase-isomerase"/>
    <property type="match status" value="2"/>
</dbReference>
<dbReference type="PROSITE" id="PS51770">
    <property type="entry name" value="HOTDOG_ACOT"/>
    <property type="match status" value="2"/>
</dbReference>
<dbReference type="PANTHER" id="PTHR11049">
    <property type="entry name" value="ACYL COENZYME A THIOESTER HYDROLASE"/>
    <property type="match status" value="1"/>
</dbReference>
<dbReference type="OrthoDB" id="331699at2759"/>
<dbReference type="GeneID" id="17292516"/>
<evidence type="ECO:0000313" key="5">
    <source>
        <dbReference type="Proteomes" id="UP000011087"/>
    </source>
</evidence>
<dbReference type="AlphaFoldDB" id="L1IHR4"/>
<reference evidence="5" key="2">
    <citation type="submission" date="2012-11" db="EMBL/GenBank/DDBJ databases">
        <authorList>
            <person name="Kuo A."/>
            <person name="Curtis B.A."/>
            <person name="Tanifuji G."/>
            <person name="Burki F."/>
            <person name="Gruber A."/>
            <person name="Irimia M."/>
            <person name="Maruyama S."/>
            <person name="Arias M.C."/>
            <person name="Ball S.G."/>
            <person name="Gile G.H."/>
            <person name="Hirakawa Y."/>
            <person name="Hopkins J.F."/>
            <person name="Rensing S.A."/>
            <person name="Schmutz J."/>
            <person name="Symeonidi A."/>
            <person name="Elias M."/>
            <person name="Eveleigh R.J."/>
            <person name="Herman E.K."/>
            <person name="Klute M.J."/>
            <person name="Nakayama T."/>
            <person name="Obornik M."/>
            <person name="Reyes-Prieto A."/>
            <person name="Armbrust E.V."/>
            <person name="Aves S.J."/>
            <person name="Beiko R.G."/>
            <person name="Coutinho P."/>
            <person name="Dacks J.B."/>
            <person name="Durnford D.G."/>
            <person name="Fast N.M."/>
            <person name="Green B.R."/>
            <person name="Grisdale C."/>
            <person name="Hempe F."/>
            <person name="Henrissat B."/>
            <person name="Hoppner M.P."/>
            <person name="Ishida K.-I."/>
            <person name="Kim E."/>
            <person name="Koreny L."/>
            <person name="Kroth P.G."/>
            <person name="Liu Y."/>
            <person name="Malik S.-B."/>
            <person name="Maier U.G."/>
            <person name="McRose D."/>
            <person name="Mock T."/>
            <person name="Neilson J.A."/>
            <person name="Onodera N.T."/>
            <person name="Poole A.M."/>
            <person name="Pritham E.J."/>
            <person name="Richards T.A."/>
            <person name="Rocap G."/>
            <person name="Roy S.W."/>
            <person name="Sarai C."/>
            <person name="Schaack S."/>
            <person name="Shirato S."/>
            <person name="Slamovits C.H."/>
            <person name="Spencer D.F."/>
            <person name="Suzuki S."/>
            <person name="Worden A.Z."/>
            <person name="Zauner S."/>
            <person name="Barry K."/>
            <person name="Bell C."/>
            <person name="Bharti A.K."/>
            <person name="Crow J.A."/>
            <person name="Grimwood J."/>
            <person name="Kramer R."/>
            <person name="Lindquist E."/>
            <person name="Lucas S."/>
            <person name="Salamov A."/>
            <person name="McFadden G.I."/>
            <person name="Lane C.E."/>
            <person name="Keeling P.J."/>
            <person name="Gray M.W."/>
            <person name="Grigoriev I.V."/>
            <person name="Archibald J.M."/>
        </authorList>
    </citation>
    <scope>NUCLEOTIDE SEQUENCE</scope>
    <source>
        <strain evidence="5">CCMP2712</strain>
    </source>
</reference>
<dbReference type="GO" id="GO:0005829">
    <property type="term" value="C:cytosol"/>
    <property type="evidence" value="ECO:0007669"/>
    <property type="project" value="TreeGrafter"/>
</dbReference>
<feature type="domain" description="HotDog ACOT-type" evidence="2">
    <location>
        <begin position="1"/>
        <end position="124"/>
    </location>
</feature>
<evidence type="ECO:0000313" key="4">
    <source>
        <dbReference type="EnsemblProtists" id="EKX35773"/>
    </source>
</evidence>
<feature type="domain" description="HotDog ACOT-type" evidence="2">
    <location>
        <begin position="188"/>
        <end position="309"/>
    </location>
</feature>
<sequence>MSEVIGQATLGGRHIRMGAGEILKVMDLCAASAAMKHVQHQRTPTLAFDRLELLVPICHGDLVLTRSLLVHSLISSAGAHGCQSDQRWTSAMGVQVVGRKKDMRTRHWYYTHEAFATFVSLGPDGKPSTVPELVLETQEEIKSQEYAKKRVELARRYAREQAAFDSHPIDPLELEFKKVKGIEYMHIEDTVVRLRKNFLPRSLNGLGTIFGGDLMEWMEGAAIVCARNFTRNSNVVTIAMDNLFFMKPILPTHMLELTARVETTVKIIESMWNQKKQDDVSHKGYFTILNTGEYGDKEEIFVKLEVGEDELSQREYLKAKHRAEFLWPESCRSRPSYGQAFTQEGVVPYPPWGDEERSYFGIA</sequence>
<reference evidence="3 5" key="1">
    <citation type="journal article" date="2012" name="Nature">
        <title>Algal genomes reveal evolutionary mosaicism and the fate of nucleomorphs.</title>
        <authorList>
            <consortium name="DOE Joint Genome Institute"/>
            <person name="Curtis B.A."/>
            <person name="Tanifuji G."/>
            <person name="Burki F."/>
            <person name="Gruber A."/>
            <person name="Irimia M."/>
            <person name="Maruyama S."/>
            <person name="Arias M.C."/>
            <person name="Ball S.G."/>
            <person name="Gile G.H."/>
            <person name="Hirakawa Y."/>
            <person name="Hopkins J.F."/>
            <person name="Kuo A."/>
            <person name="Rensing S.A."/>
            <person name="Schmutz J."/>
            <person name="Symeonidi A."/>
            <person name="Elias M."/>
            <person name="Eveleigh R.J."/>
            <person name="Herman E.K."/>
            <person name="Klute M.J."/>
            <person name="Nakayama T."/>
            <person name="Obornik M."/>
            <person name="Reyes-Prieto A."/>
            <person name="Armbrust E.V."/>
            <person name="Aves S.J."/>
            <person name="Beiko R.G."/>
            <person name="Coutinho P."/>
            <person name="Dacks J.B."/>
            <person name="Durnford D.G."/>
            <person name="Fast N.M."/>
            <person name="Green B.R."/>
            <person name="Grisdale C.J."/>
            <person name="Hempel F."/>
            <person name="Henrissat B."/>
            <person name="Hoppner M.P."/>
            <person name="Ishida K."/>
            <person name="Kim E."/>
            <person name="Koreny L."/>
            <person name="Kroth P.G."/>
            <person name="Liu Y."/>
            <person name="Malik S.B."/>
            <person name="Maier U.G."/>
            <person name="McRose D."/>
            <person name="Mock T."/>
            <person name="Neilson J.A."/>
            <person name="Onodera N.T."/>
            <person name="Poole A.M."/>
            <person name="Pritham E.J."/>
            <person name="Richards T.A."/>
            <person name="Rocap G."/>
            <person name="Roy S.W."/>
            <person name="Sarai C."/>
            <person name="Schaack S."/>
            <person name="Shirato S."/>
            <person name="Slamovits C.H."/>
            <person name="Spencer D.F."/>
            <person name="Suzuki S."/>
            <person name="Worden A.Z."/>
            <person name="Zauner S."/>
            <person name="Barry K."/>
            <person name="Bell C."/>
            <person name="Bharti A.K."/>
            <person name="Crow J.A."/>
            <person name="Grimwood J."/>
            <person name="Kramer R."/>
            <person name="Lindquist E."/>
            <person name="Lucas S."/>
            <person name="Salamov A."/>
            <person name="McFadden G.I."/>
            <person name="Lane C.E."/>
            <person name="Keeling P.J."/>
            <person name="Gray M.W."/>
            <person name="Grigoriev I.V."/>
            <person name="Archibald J.M."/>
        </authorList>
    </citation>
    <scope>NUCLEOTIDE SEQUENCE</scope>
    <source>
        <strain evidence="3 5">CCMP2712</strain>
    </source>
</reference>
<dbReference type="KEGG" id="gtt:GUITHDRAFT_118050"/>
<dbReference type="InterPro" id="IPR033120">
    <property type="entry name" value="HOTDOG_ACOT"/>
</dbReference>
<proteinExistence type="predicted"/>
<dbReference type="PANTHER" id="PTHR11049:SF24">
    <property type="entry name" value="CYTOSOLIC ACYL COENZYME A THIOESTER HYDROLASE"/>
    <property type="match status" value="1"/>
</dbReference>
<dbReference type="STRING" id="905079.L1IHR4"/>
<keyword evidence="1" id="KW-0378">Hydrolase</keyword>
<dbReference type="RefSeq" id="XP_005822753.1">
    <property type="nucleotide sequence ID" value="XM_005822696.1"/>
</dbReference>
<dbReference type="eggNOG" id="ENOG502S2P3">
    <property type="taxonomic scope" value="Eukaryota"/>
</dbReference>
<dbReference type="Gene3D" id="3.10.129.10">
    <property type="entry name" value="Hotdog Thioesterase"/>
    <property type="match status" value="2"/>
</dbReference>
<organism evidence="3">
    <name type="scientific">Guillardia theta (strain CCMP2712)</name>
    <name type="common">Cryptophyte</name>
    <dbReference type="NCBI Taxonomy" id="905079"/>
    <lineage>
        <taxon>Eukaryota</taxon>
        <taxon>Cryptophyceae</taxon>
        <taxon>Pyrenomonadales</taxon>
        <taxon>Geminigeraceae</taxon>
        <taxon>Guillardia</taxon>
    </lineage>
</organism>
<protein>
    <recommendedName>
        <fullName evidence="2">HotDog ACOT-type domain-containing protein</fullName>
    </recommendedName>
</protein>
<dbReference type="InterPro" id="IPR029069">
    <property type="entry name" value="HotDog_dom_sf"/>
</dbReference>
<dbReference type="GO" id="GO:0009062">
    <property type="term" value="P:fatty acid catabolic process"/>
    <property type="evidence" value="ECO:0007669"/>
    <property type="project" value="TreeGrafter"/>
</dbReference>
<dbReference type="GO" id="GO:0006637">
    <property type="term" value="P:acyl-CoA metabolic process"/>
    <property type="evidence" value="ECO:0007669"/>
    <property type="project" value="TreeGrafter"/>
</dbReference>
<evidence type="ECO:0000313" key="3">
    <source>
        <dbReference type="EMBL" id="EKX35773.1"/>
    </source>
</evidence>
<gene>
    <name evidence="3" type="ORF">GUITHDRAFT_118050</name>
</gene>
<dbReference type="GO" id="GO:0052816">
    <property type="term" value="F:long-chain fatty acyl-CoA hydrolase activity"/>
    <property type="evidence" value="ECO:0007669"/>
    <property type="project" value="TreeGrafter"/>
</dbReference>
<keyword evidence="5" id="KW-1185">Reference proteome</keyword>
<evidence type="ECO:0000259" key="2">
    <source>
        <dbReference type="PROSITE" id="PS51770"/>
    </source>
</evidence>
<dbReference type="OMA" id="GVTNTMF"/>
<dbReference type="InterPro" id="IPR040170">
    <property type="entry name" value="Cytosol_ACT"/>
</dbReference>
<dbReference type="EnsemblProtists" id="EKX35773">
    <property type="protein sequence ID" value="EKX35773"/>
    <property type="gene ID" value="GUITHDRAFT_118050"/>
</dbReference>
<dbReference type="EMBL" id="JH993084">
    <property type="protein sequence ID" value="EKX35773.1"/>
    <property type="molecule type" value="Genomic_DNA"/>
</dbReference>
<dbReference type="Proteomes" id="UP000011087">
    <property type="component" value="Unassembled WGS sequence"/>
</dbReference>
<evidence type="ECO:0000256" key="1">
    <source>
        <dbReference type="ARBA" id="ARBA00022801"/>
    </source>
</evidence>
<dbReference type="Pfam" id="PF03061">
    <property type="entry name" value="4HBT"/>
    <property type="match status" value="1"/>
</dbReference>
<dbReference type="CDD" id="cd03442">
    <property type="entry name" value="BFIT_BACH"/>
    <property type="match status" value="1"/>
</dbReference>
<accession>L1IHR4</accession>
<dbReference type="PaxDb" id="55529-EKX35773"/>